<organism evidence="1 2">
    <name type="scientific">Pyruvatibacter mobilis</name>
    <dbReference type="NCBI Taxonomy" id="1712261"/>
    <lineage>
        <taxon>Bacteria</taxon>
        <taxon>Pseudomonadati</taxon>
        <taxon>Pseudomonadota</taxon>
        <taxon>Alphaproteobacteria</taxon>
        <taxon>Hyphomicrobiales</taxon>
        <taxon>Parvibaculaceae</taxon>
        <taxon>Pyruvatibacter</taxon>
    </lineage>
</organism>
<dbReference type="RefSeq" id="WP_160586659.1">
    <property type="nucleotide sequence ID" value="NZ_BMHN01000001.1"/>
</dbReference>
<evidence type="ECO:0000313" key="2">
    <source>
        <dbReference type="Proteomes" id="UP000470384"/>
    </source>
</evidence>
<comment type="caution">
    <text evidence="1">The sequence shown here is derived from an EMBL/GenBank/DDBJ whole genome shotgun (WGS) entry which is preliminary data.</text>
</comment>
<sequence>MTALRLLFVVLVLLGAGFIALVVMGANLTPEVETVEVTLSNDILAE</sequence>
<dbReference type="Proteomes" id="UP000470384">
    <property type="component" value="Unassembled WGS sequence"/>
</dbReference>
<keyword evidence="2" id="KW-1185">Reference proteome</keyword>
<protein>
    <submittedName>
        <fullName evidence="1">Uncharacterized protein</fullName>
    </submittedName>
</protein>
<dbReference type="AlphaFoldDB" id="A0A845Q7I1"/>
<gene>
    <name evidence="1" type="ORF">GTQ45_02405</name>
</gene>
<name>A0A845Q7I1_9HYPH</name>
<reference evidence="1 2" key="1">
    <citation type="journal article" date="2016" name="Int. J. Syst. Evol. Microbiol.">
        <title>Pyruvatibacter mobilis gen. nov., sp. nov., a marine bacterium from the culture broth of Picochlorum sp. 122.</title>
        <authorList>
            <person name="Wang G."/>
            <person name="Tang M."/>
            <person name="Wu H."/>
            <person name="Dai S."/>
            <person name="Li T."/>
            <person name="Chen C."/>
            <person name="He H."/>
            <person name="Fan J."/>
            <person name="Xiang W."/>
            <person name="Li X."/>
        </authorList>
    </citation>
    <scope>NUCLEOTIDE SEQUENCE [LARGE SCALE GENOMIC DNA]</scope>
    <source>
        <strain evidence="1 2">GYP-11</strain>
    </source>
</reference>
<accession>A0A845Q7I1</accession>
<evidence type="ECO:0000313" key="1">
    <source>
        <dbReference type="EMBL" id="NBG94583.1"/>
    </source>
</evidence>
<proteinExistence type="predicted"/>
<dbReference type="GeneID" id="300653564"/>
<dbReference type="EMBL" id="WXYQ01000001">
    <property type="protein sequence ID" value="NBG94583.1"/>
    <property type="molecule type" value="Genomic_DNA"/>
</dbReference>